<dbReference type="InterPro" id="IPR036390">
    <property type="entry name" value="WH_DNA-bd_sf"/>
</dbReference>
<keyword evidence="2" id="KW-0238">DNA-binding</keyword>
<keyword evidence="6" id="KW-1185">Reference proteome</keyword>
<proteinExistence type="predicted"/>
<dbReference type="InterPro" id="IPR008920">
    <property type="entry name" value="TF_FadR/GntR_C"/>
</dbReference>
<dbReference type="Gene3D" id="1.10.10.10">
    <property type="entry name" value="Winged helix-like DNA-binding domain superfamily/Winged helix DNA-binding domain"/>
    <property type="match status" value="1"/>
</dbReference>
<dbReference type="SMART" id="SM00895">
    <property type="entry name" value="FCD"/>
    <property type="match status" value="1"/>
</dbReference>
<protein>
    <submittedName>
        <fullName evidence="5">FadR family transcriptional regulator</fullName>
    </submittedName>
</protein>
<name>A0ABT1LEW8_9HYPH</name>
<dbReference type="InterPro" id="IPR011711">
    <property type="entry name" value="GntR_C"/>
</dbReference>
<evidence type="ECO:0000313" key="6">
    <source>
        <dbReference type="Proteomes" id="UP001205890"/>
    </source>
</evidence>
<dbReference type="PROSITE" id="PS50949">
    <property type="entry name" value="HTH_GNTR"/>
    <property type="match status" value="1"/>
</dbReference>
<evidence type="ECO:0000256" key="1">
    <source>
        <dbReference type="ARBA" id="ARBA00023015"/>
    </source>
</evidence>
<dbReference type="SUPFAM" id="SSF48008">
    <property type="entry name" value="GntR ligand-binding domain-like"/>
    <property type="match status" value="1"/>
</dbReference>
<sequence length="244" mass="26633">MVKTGGKVMGNLGTQVAALLGRRIVSGELEPGATLPTEAELCDRYGVSRTTIRDALKRLHGKGLIVGTARAGTRVLPTSRWSQFDADLLTWRLEAGLDTALIQELHEIRQCFEPEACRVAARHASPEDHARIRAAFDEMAACRETSSLVMEADLEFHMAIVDATHNRFFITLGQAVKTALRVSFGLLRDRPGLPDNELAMHGDIADCIVEGRGDDAARTMRDLISLARRNIDARIGAPTPSRPA</sequence>
<accession>A0ABT1LEW8</accession>
<dbReference type="Pfam" id="PF07729">
    <property type="entry name" value="FCD"/>
    <property type="match status" value="1"/>
</dbReference>
<gene>
    <name evidence="5" type="ORF">NK718_14100</name>
</gene>
<dbReference type="PANTHER" id="PTHR43537:SF44">
    <property type="entry name" value="GNTR FAMILY REGULATORY PROTEIN"/>
    <property type="match status" value="1"/>
</dbReference>
<dbReference type="CDD" id="cd07377">
    <property type="entry name" value="WHTH_GntR"/>
    <property type="match status" value="1"/>
</dbReference>
<dbReference type="InterPro" id="IPR000524">
    <property type="entry name" value="Tscrpt_reg_HTH_GntR"/>
</dbReference>
<evidence type="ECO:0000313" key="5">
    <source>
        <dbReference type="EMBL" id="MCP8939656.1"/>
    </source>
</evidence>
<dbReference type="InterPro" id="IPR036388">
    <property type="entry name" value="WH-like_DNA-bd_sf"/>
</dbReference>
<dbReference type="Proteomes" id="UP001205890">
    <property type="component" value="Unassembled WGS sequence"/>
</dbReference>
<dbReference type="Gene3D" id="1.20.120.530">
    <property type="entry name" value="GntR ligand-binding domain-like"/>
    <property type="match status" value="1"/>
</dbReference>
<organism evidence="5 6">
    <name type="scientific">Alsobacter ponti</name>
    <dbReference type="NCBI Taxonomy" id="2962936"/>
    <lineage>
        <taxon>Bacteria</taxon>
        <taxon>Pseudomonadati</taxon>
        <taxon>Pseudomonadota</taxon>
        <taxon>Alphaproteobacteria</taxon>
        <taxon>Hyphomicrobiales</taxon>
        <taxon>Alsobacteraceae</taxon>
        <taxon>Alsobacter</taxon>
    </lineage>
</organism>
<reference evidence="5 6" key="1">
    <citation type="submission" date="2022-07" db="EMBL/GenBank/DDBJ databases">
        <authorList>
            <person name="Li W.-J."/>
            <person name="Deng Q.-Q."/>
        </authorList>
    </citation>
    <scope>NUCLEOTIDE SEQUENCE [LARGE SCALE GENOMIC DNA]</scope>
    <source>
        <strain evidence="5 6">SYSU M60028</strain>
    </source>
</reference>
<dbReference type="EMBL" id="JANCLU010000013">
    <property type="protein sequence ID" value="MCP8939656.1"/>
    <property type="molecule type" value="Genomic_DNA"/>
</dbReference>
<dbReference type="SMART" id="SM00345">
    <property type="entry name" value="HTH_GNTR"/>
    <property type="match status" value="1"/>
</dbReference>
<dbReference type="PRINTS" id="PR00035">
    <property type="entry name" value="HTHGNTR"/>
</dbReference>
<evidence type="ECO:0000256" key="2">
    <source>
        <dbReference type="ARBA" id="ARBA00023125"/>
    </source>
</evidence>
<comment type="caution">
    <text evidence="5">The sequence shown here is derived from an EMBL/GenBank/DDBJ whole genome shotgun (WGS) entry which is preliminary data.</text>
</comment>
<feature type="domain" description="HTH gntR-type" evidence="4">
    <location>
        <begin position="10"/>
        <end position="78"/>
    </location>
</feature>
<keyword evidence="3" id="KW-0804">Transcription</keyword>
<evidence type="ECO:0000259" key="4">
    <source>
        <dbReference type="PROSITE" id="PS50949"/>
    </source>
</evidence>
<dbReference type="SUPFAM" id="SSF46785">
    <property type="entry name" value="Winged helix' DNA-binding domain"/>
    <property type="match status" value="1"/>
</dbReference>
<evidence type="ECO:0000256" key="3">
    <source>
        <dbReference type="ARBA" id="ARBA00023163"/>
    </source>
</evidence>
<dbReference type="Pfam" id="PF00392">
    <property type="entry name" value="GntR"/>
    <property type="match status" value="1"/>
</dbReference>
<keyword evidence="1" id="KW-0805">Transcription regulation</keyword>
<dbReference type="PANTHER" id="PTHR43537">
    <property type="entry name" value="TRANSCRIPTIONAL REGULATOR, GNTR FAMILY"/>
    <property type="match status" value="1"/>
</dbReference>
<dbReference type="RefSeq" id="WP_254743483.1">
    <property type="nucleotide sequence ID" value="NZ_JANCLU010000013.1"/>
</dbReference>